<dbReference type="Proteomes" id="UP000433737">
    <property type="component" value="Unassembled WGS sequence"/>
</dbReference>
<comment type="caution">
    <text evidence="1">The sequence shown here is derived from an EMBL/GenBank/DDBJ whole genome shotgun (WGS) entry which is preliminary data.</text>
</comment>
<evidence type="ECO:0000313" key="2">
    <source>
        <dbReference type="Proteomes" id="UP000433737"/>
    </source>
</evidence>
<reference evidence="1 2" key="1">
    <citation type="submission" date="2019-10" db="EMBL/GenBank/DDBJ databases">
        <authorList>
            <person name="Karimi E."/>
        </authorList>
    </citation>
    <scope>NUCLEOTIDE SEQUENCE [LARGE SCALE GENOMIC DNA]</scope>
    <source>
        <strain evidence="1">Pantoea sp. 111</strain>
    </source>
</reference>
<sequence>MDRRSDGAPGIRLPGTGCNCRLPLFRHAAAEVQHHRVAARHRAFRQLLLTLILNLPAGHPLALLIERFLCE</sequence>
<dbReference type="AlphaFoldDB" id="A0AAX3J543"/>
<proteinExistence type="predicted"/>
<accession>A0AAX3J543</accession>
<gene>
    <name evidence="1" type="ORF">PANT111_170074</name>
</gene>
<dbReference type="EMBL" id="CABWMH010000009">
    <property type="protein sequence ID" value="VXB70564.1"/>
    <property type="molecule type" value="Genomic_DNA"/>
</dbReference>
<organism evidence="1 2">
    <name type="scientific">Pantoea brenneri</name>
    <dbReference type="NCBI Taxonomy" id="472694"/>
    <lineage>
        <taxon>Bacteria</taxon>
        <taxon>Pseudomonadati</taxon>
        <taxon>Pseudomonadota</taxon>
        <taxon>Gammaproteobacteria</taxon>
        <taxon>Enterobacterales</taxon>
        <taxon>Erwiniaceae</taxon>
        <taxon>Pantoea</taxon>
    </lineage>
</organism>
<name>A0AAX3J543_9GAMM</name>
<protein>
    <submittedName>
        <fullName evidence="1">Uncharacterized protein</fullName>
    </submittedName>
</protein>
<evidence type="ECO:0000313" key="1">
    <source>
        <dbReference type="EMBL" id="VXB70564.1"/>
    </source>
</evidence>